<keyword evidence="1" id="KW-0560">Oxidoreductase</keyword>
<dbReference type="PANTHER" id="PTHR43157">
    <property type="entry name" value="PHOSPHATIDYLINOSITOL-GLYCAN BIOSYNTHESIS CLASS F PROTEIN-RELATED"/>
    <property type="match status" value="1"/>
</dbReference>
<evidence type="ECO:0000313" key="3">
    <source>
        <dbReference type="Proteomes" id="UP000799439"/>
    </source>
</evidence>
<dbReference type="Proteomes" id="UP000799439">
    <property type="component" value="Unassembled WGS sequence"/>
</dbReference>
<dbReference type="CDD" id="cd05327">
    <property type="entry name" value="retinol-DH_like_SDR_c_like"/>
    <property type="match status" value="1"/>
</dbReference>
<dbReference type="Gene3D" id="3.40.50.720">
    <property type="entry name" value="NAD(P)-binding Rossmann-like Domain"/>
    <property type="match status" value="1"/>
</dbReference>
<dbReference type="InterPro" id="IPR036291">
    <property type="entry name" value="NAD(P)-bd_dom_sf"/>
</dbReference>
<dbReference type="InterPro" id="IPR002347">
    <property type="entry name" value="SDR_fam"/>
</dbReference>
<proteinExistence type="predicted"/>
<gene>
    <name evidence="2" type="ORF">K461DRAFT_218220</name>
</gene>
<sequence length="328" mass="36114">MFGSDNKFDPNKDIPDLSGKVYVVTGGSAGIGFGICAHLLQHNPAALYLLGKKEEHIQEAEEGLKKFGDTSKIHSVQIELEDLKQTDQAAKELASKLDRLDGLICNAGLGVGPYHLSKDGIDSHMQVNHIAQFHLTQILLPLLQKTPHSRLVLQSSDLHRGISSVKFESIDELNQDIGPMKLYARTKLAQVLYIRALAERKEKGLLGFDQSPEVGPWMNASHPGGVRTDQQKQAVEAYGTLGKIGVAAVRPLLKDPVDEGCRPALFAAASEDVQKDRVQGQYIVPDRKINTPSSEARDHELQENLWRLTEKILVEKLGSVPYTVEYAS</sequence>
<evidence type="ECO:0000313" key="2">
    <source>
        <dbReference type="EMBL" id="KAF2157677.1"/>
    </source>
</evidence>
<dbReference type="Pfam" id="PF00106">
    <property type="entry name" value="adh_short"/>
    <property type="match status" value="1"/>
</dbReference>
<dbReference type="AlphaFoldDB" id="A0A9P4MLS8"/>
<dbReference type="EMBL" id="ML996081">
    <property type="protein sequence ID" value="KAF2157677.1"/>
    <property type="molecule type" value="Genomic_DNA"/>
</dbReference>
<dbReference type="SUPFAM" id="SSF51735">
    <property type="entry name" value="NAD(P)-binding Rossmann-fold domains"/>
    <property type="match status" value="1"/>
</dbReference>
<accession>A0A9P4MLS8</accession>
<comment type="caution">
    <text evidence="2">The sequence shown here is derived from an EMBL/GenBank/DDBJ whole genome shotgun (WGS) entry which is preliminary data.</text>
</comment>
<dbReference type="PANTHER" id="PTHR43157:SF31">
    <property type="entry name" value="PHOSPHATIDYLINOSITOL-GLYCAN BIOSYNTHESIS CLASS F PROTEIN"/>
    <property type="match status" value="1"/>
</dbReference>
<protein>
    <submittedName>
        <fullName evidence="2">NAD(P)-binding protein</fullName>
    </submittedName>
</protein>
<name>A0A9P4MLS8_9PEZI</name>
<dbReference type="OrthoDB" id="191139at2759"/>
<evidence type="ECO:0000256" key="1">
    <source>
        <dbReference type="ARBA" id="ARBA00023002"/>
    </source>
</evidence>
<organism evidence="2 3">
    <name type="scientific">Myriangium duriaei CBS 260.36</name>
    <dbReference type="NCBI Taxonomy" id="1168546"/>
    <lineage>
        <taxon>Eukaryota</taxon>
        <taxon>Fungi</taxon>
        <taxon>Dikarya</taxon>
        <taxon>Ascomycota</taxon>
        <taxon>Pezizomycotina</taxon>
        <taxon>Dothideomycetes</taxon>
        <taxon>Dothideomycetidae</taxon>
        <taxon>Myriangiales</taxon>
        <taxon>Myriangiaceae</taxon>
        <taxon>Myriangium</taxon>
    </lineage>
</organism>
<keyword evidence="3" id="KW-1185">Reference proteome</keyword>
<dbReference type="PRINTS" id="PR00081">
    <property type="entry name" value="GDHRDH"/>
</dbReference>
<dbReference type="GO" id="GO:0016491">
    <property type="term" value="F:oxidoreductase activity"/>
    <property type="evidence" value="ECO:0007669"/>
    <property type="project" value="UniProtKB-KW"/>
</dbReference>
<reference evidence="2" key="1">
    <citation type="journal article" date="2020" name="Stud. Mycol.">
        <title>101 Dothideomycetes genomes: a test case for predicting lifestyles and emergence of pathogens.</title>
        <authorList>
            <person name="Haridas S."/>
            <person name="Albert R."/>
            <person name="Binder M."/>
            <person name="Bloem J."/>
            <person name="Labutti K."/>
            <person name="Salamov A."/>
            <person name="Andreopoulos B."/>
            <person name="Baker S."/>
            <person name="Barry K."/>
            <person name="Bills G."/>
            <person name="Bluhm B."/>
            <person name="Cannon C."/>
            <person name="Castanera R."/>
            <person name="Culley D."/>
            <person name="Daum C."/>
            <person name="Ezra D."/>
            <person name="Gonzalez J."/>
            <person name="Henrissat B."/>
            <person name="Kuo A."/>
            <person name="Liang C."/>
            <person name="Lipzen A."/>
            <person name="Lutzoni F."/>
            <person name="Magnuson J."/>
            <person name="Mondo S."/>
            <person name="Nolan M."/>
            <person name="Ohm R."/>
            <person name="Pangilinan J."/>
            <person name="Park H.-J."/>
            <person name="Ramirez L."/>
            <person name="Alfaro M."/>
            <person name="Sun H."/>
            <person name="Tritt A."/>
            <person name="Yoshinaga Y."/>
            <person name="Zwiers L.-H."/>
            <person name="Turgeon B."/>
            <person name="Goodwin S."/>
            <person name="Spatafora J."/>
            <person name="Crous P."/>
            <person name="Grigoriev I."/>
        </authorList>
    </citation>
    <scope>NUCLEOTIDE SEQUENCE</scope>
    <source>
        <strain evidence="2">CBS 260.36</strain>
    </source>
</reference>